<evidence type="ECO:0000256" key="2">
    <source>
        <dbReference type="SAM" id="MobiDB-lite"/>
    </source>
</evidence>
<gene>
    <name evidence="3" type="ORF">M0812_23105</name>
</gene>
<feature type="coiled-coil region" evidence="1">
    <location>
        <begin position="49"/>
        <end position="99"/>
    </location>
</feature>
<sequence>MGNSNTKEFERFSRKQLINKVLYFRSIIQTSEFIKNPNRIKVIYETEPVNSEELTISKEEKKKKRTKNEERFENFKKQNLKLKNELKYLQNEIVEKDKTLKELGILIDQQTDHQINRKHFNNIDQYYQMELENFGKLFNSYSKTIDIEIVQKKEDLYRRIKSIKKLFEIEINKKNTEDHNLKYVTQGMIKKQIRLFIKDLLNKWGQKKQELTRKYEEDKKQIQGGIRKLKQERVDGFEFETNLNSKDDIPKKICLQNSINGASEKRNIIKESNKLVKKRDEIIHNDRNLEVSEQEEMKKQLLIKIPSKGKKYKQSINNRILLENQKIEYQISMINENIKKMKFQIANLYQNLLVGVSNTHSNKDNINAENVHSFNKQKKVMLEKLCKLLTNLENIKEFYQYKLKIKTTPNSLEIQKISNEFGSFKSLNNIIALLKWKQKKPKVNETKIKIYELKNKLNKIKMQYKKDLEQTDRKFKDQLLNKKSILTFVQTRRTNFENTIEKKNEIKKPTENVLHDKEQIEQPKNGKEIQEKVQQGGNNLLFLVLKDENLRSDDEFVSNQKTISIKKDKKTAGFKDVKDQEIEITQRHSEKDIEIRTINSHLRQKKNFNVFNRFIKFKKGIPIKNEKNEIEIQKDQCNSISEKRNKQEQVNEYEKKKYIKIETAIKINQGFEQEKEKNKEKFQKKEKLKEEKQRKNHQKENQNKFNNNNSYLLKQLTKFEKKILRELQKISNRVENKNQELLKILEQISKKKNQDEIMELMKKKVKINEKTLNPLLEQLYLDLQLSSNLLIQEDPISKFKNFKNQIKAPLLALKRKAFDLKKIAYMSIDFLKKMEDDFKNYKKGILNSLQIDQNNKTEYINRFIKRVLFDYFQKIMVDKKEEFIRAYLNRMKFNLDHSYQFFTELKNQIGLNTINGIAKDHLKGYNFQLNNIDSLDPNKLLSNFTELRKLLKTDKHIKIFQKKDNLLKEIILLEEEVFVFKQLSIYFTKLMIYAIKIFSDWRYNFSYHFTKKISEKIDGDEYVLIQIDSNSTLIEPIFKKRKKSLTIDANENNNYCSVIFPMIINSSNSFIQSRFFSL</sequence>
<proteinExistence type="predicted"/>
<evidence type="ECO:0000256" key="1">
    <source>
        <dbReference type="SAM" id="Coils"/>
    </source>
</evidence>
<dbReference type="EMBL" id="JANTQA010000051">
    <property type="protein sequence ID" value="KAJ3430105.1"/>
    <property type="molecule type" value="Genomic_DNA"/>
</dbReference>
<dbReference type="Proteomes" id="UP001146793">
    <property type="component" value="Unassembled WGS sequence"/>
</dbReference>
<dbReference type="AlphaFoldDB" id="A0AAV7YQ67"/>
<keyword evidence="1" id="KW-0175">Coiled coil</keyword>
<evidence type="ECO:0000313" key="4">
    <source>
        <dbReference type="Proteomes" id="UP001146793"/>
    </source>
</evidence>
<name>A0AAV7YQ67_9EUKA</name>
<feature type="coiled-coil region" evidence="1">
    <location>
        <begin position="443"/>
        <end position="474"/>
    </location>
</feature>
<protein>
    <submittedName>
        <fullName evidence="3">Uncharacterized protein</fullName>
    </submittedName>
</protein>
<feature type="coiled-coil region" evidence="1">
    <location>
        <begin position="201"/>
        <end position="232"/>
    </location>
</feature>
<accession>A0AAV7YQ67</accession>
<comment type="caution">
    <text evidence="3">The sequence shown here is derived from an EMBL/GenBank/DDBJ whole genome shotgun (WGS) entry which is preliminary data.</text>
</comment>
<organism evidence="3 4">
    <name type="scientific">Anaeramoeba flamelloides</name>
    <dbReference type="NCBI Taxonomy" id="1746091"/>
    <lineage>
        <taxon>Eukaryota</taxon>
        <taxon>Metamonada</taxon>
        <taxon>Anaeramoebidae</taxon>
        <taxon>Anaeramoeba</taxon>
    </lineage>
</organism>
<feature type="region of interest" description="Disordered" evidence="2">
    <location>
        <begin position="673"/>
        <end position="707"/>
    </location>
</feature>
<feature type="compositionally biased region" description="Basic and acidic residues" evidence="2">
    <location>
        <begin position="673"/>
        <end position="702"/>
    </location>
</feature>
<reference evidence="3" key="1">
    <citation type="submission" date="2022-08" db="EMBL/GenBank/DDBJ databases">
        <title>Novel sulphate-reducing endosymbionts in the free-living metamonad Anaeramoeba.</title>
        <authorList>
            <person name="Jerlstrom-Hultqvist J."/>
            <person name="Cepicka I."/>
            <person name="Gallot-Lavallee L."/>
            <person name="Salas-Leiva D."/>
            <person name="Curtis B.A."/>
            <person name="Zahonova K."/>
            <person name="Pipaliya S."/>
            <person name="Dacks J."/>
            <person name="Roger A.J."/>
        </authorList>
    </citation>
    <scope>NUCLEOTIDE SEQUENCE</scope>
    <source>
        <strain evidence="3">Busselton2</strain>
    </source>
</reference>
<evidence type="ECO:0000313" key="3">
    <source>
        <dbReference type="EMBL" id="KAJ3430105.1"/>
    </source>
</evidence>